<reference evidence="2 3" key="1">
    <citation type="submission" date="2023-03" db="EMBL/GenBank/DDBJ databases">
        <title>Genome insight into feeding habits of ladybird beetles.</title>
        <authorList>
            <person name="Li H.-S."/>
            <person name="Huang Y.-H."/>
            <person name="Pang H."/>
        </authorList>
    </citation>
    <scope>NUCLEOTIDE SEQUENCE [LARGE SCALE GENOMIC DNA]</scope>
    <source>
        <strain evidence="2">SYSU_2023b</strain>
        <tissue evidence="2">Whole body</tissue>
    </source>
</reference>
<gene>
    <name evidence="2" type="ORF">WA026_001363</name>
</gene>
<evidence type="ECO:0000313" key="3">
    <source>
        <dbReference type="Proteomes" id="UP001431783"/>
    </source>
</evidence>
<organism evidence="2 3">
    <name type="scientific">Henosepilachna vigintioctopunctata</name>
    <dbReference type="NCBI Taxonomy" id="420089"/>
    <lineage>
        <taxon>Eukaryota</taxon>
        <taxon>Metazoa</taxon>
        <taxon>Ecdysozoa</taxon>
        <taxon>Arthropoda</taxon>
        <taxon>Hexapoda</taxon>
        <taxon>Insecta</taxon>
        <taxon>Pterygota</taxon>
        <taxon>Neoptera</taxon>
        <taxon>Endopterygota</taxon>
        <taxon>Coleoptera</taxon>
        <taxon>Polyphaga</taxon>
        <taxon>Cucujiformia</taxon>
        <taxon>Coccinelloidea</taxon>
        <taxon>Coccinellidae</taxon>
        <taxon>Epilachninae</taxon>
        <taxon>Epilachnini</taxon>
        <taxon>Henosepilachna</taxon>
    </lineage>
</organism>
<sequence length="169" mass="18835">MSILNYSVPSPFFGTPNPSTHYHHPPQPSLSPLPPHPPPYHYPHPDKPFLEEEYPPPQYRGHKTTPQHAPPGSPTNTFGYPTGTQSNVNGGTPQIHQNTQNGGHPDIDYDYQDEYTSSMPSVTPIQGPIFVKNGTVPVVPLYSYPVLNNGTLVQIPKNEREEEDKFCLQ</sequence>
<keyword evidence="3" id="KW-1185">Reference proteome</keyword>
<accession>A0AAW1UKA9</accession>
<dbReference type="Proteomes" id="UP001431783">
    <property type="component" value="Unassembled WGS sequence"/>
</dbReference>
<evidence type="ECO:0000256" key="1">
    <source>
        <dbReference type="SAM" id="MobiDB-lite"/>
    </source>
</evidence>
<dbReference type="EMBL" id="JARQZJ010000091">
    <property type="protein sequence ID" value="KAK9883163.1"/>
    <property type="molecule type" value="Genomic_DNA"/>
</dbReference>
<feature type="compositionally biased region" description="Pro residues" evidence="1">
    <location>
        <begin position="25"/>
        <end position="42"/>
    </location>
</feature>
<name>A0AAW1UKA9_9CUCU</name>
<protein>
    <submittedName>
        <fullName evidence="2">Uncharacterized protein</fullName>
    </submittedName>
</protein>
<feature type="compositionally biased region" description="Polar residues" evidence="1">
    <location>
        <begin position="74"/>
        <end position="102"/>
    </location>
</feature>
<comment type="caution">
    <text evidence="2">The sequence shown here is derived from an EMBL/GenBank/DDBJ whole genome shotgun (WGS) entry which is preliminary data.</text>
</comment>
<proteinExistence type="predicted"/>
<feature type="region of interest" description="Disordered" evidence="1">
    <location>
        <begin position="1"/>
        <end position="107"/>
    </location>
</feature>
<dbReference type="AlphaFoldDB" id="A0AAW1UKA9"/>
<evidence type="ECO:0000313" key="2">
    <source>
        <dbReference type="EMBL" id="KAK9883163.1"/>
    </source>
</evidence>